<dbReference type="PANTHER" id="PTHR46444:SF9">
    <property type="entry name" value="DCD (DEVELOPMENT AND CELL DEATH) DOMAIN PROTEIN"/>
    <property type="match status" value="1"/>
</dbReference>
<organism evidence="3 4">
    <name type="scientific">Digitaria exilis</name>
    <dbReference type="NCBI Taxonomy" id="1010633"/>
    <lineage>
        <taxon>Eukaryota</taxon>
        <taxon>Viridiplantae</taxon>
        <taxon>Streptophyta</taxon>
        <taxon>Embryophyta</taxon>
        <taxon>Tracheophyta</taxon>
        <taxon>Spermatophyta</taxon>
        <taxon>Magnoliopsida</taxon>
        <taxon>Liliopsida</taxon>
        <taxon>Poales</taxon>
        <taxon>Poaceae</taxon>
        <taxon>PACMAD clade</taxon>
        <taxon>Panicoideae</taxon>
        <taxon>Panicodae</taxon>
        <taxon>Paniceae</taxon>
        <taxon>Anthephorinae</taxon>
        <taxon>Digitaria</taxon>
    </lineage>
</organism>
<keyword evidence="4" id="KW-1185">Reference proteome</keyword>
<protein>
    <recommendedName>
        <fullName evidence="2">DCD domain-containing protein</fullName>
    </recommendedName>
</protein>
<proteinExistence type="predicted"/>
<dbReference type="PANTHER" id="PTHR46444">
    <property type="entry name" value="DCD (DEVELOPMENT AND CELL DEATH) DOMAIN PROTEIN-RELATED"/>
    <property type="match status" value="1"/>
</dbReference>
<reference evidence="3" key="1">
    <citation type="submission" date="2020-07" db="EMBL/GenBank/DDBJ databases">
        <title>Genome sequence and genetic diversity analysis of an under-domesticated orphan crop, white fonio (Digitaria exilis).</title>
        <authorList>
            <person name="Bennetzen J.L."/>
            <person name="Chen S."/>
            <person name="Ma X."/>
            <person name="Wang X."/>
            <person name="Yssel A.E.J."/>
            <person name="Chaluvadi S.R."/>
            <person name="Johnson M."/>
            <person name="Gangashetty P."/>
            <person name="Hamidou F."/>
            <person name="Sanogo M.D."/>
            <person name="Zwaenepoel A."/>
            <person name="Wallace J."/>
            <person name="Van De Peer Y."/>
            <person name="Van Deynze A."/>
        </authorList>
    </citation>
    <scope>NUCLEOTIDE SEQUENCE</scope>
    <source>
        <tissue evidence="3">Leaves</tissue>
    </source>
</reference>
<evidence type="ECO:0000256" key="1">
    <source>
        <dbReference type="SAM" id="MobiDB-lite"/>
    </source>
</evidence>
<evidence type="ECO:0000259" key="2">
    <source>
        <dbReference type="PROSITE" id="PS51222"/>
    </source>
</evidence>
<feature type="region of interest" description="Disordered" evidence="1">
    <location>
        <begin position="248"/>
        <end position="274"/>
    </location>
</feature>
<feature type="region of interest" description="Disordered" evidence="1">
    <location>
        <begin position="777"/>
        <end position="806"/>
    </location>
</feature>
<dbReference type="Proteomes" id="UP000636709">
    <property type="component" value="Unassembled WGS sequence"/>
</dbReference>
<dbReference type="OrthoDB" id="1928633at2759"/>
<name>A0A835BHS5_9POAL</name>
<dbReference type="PROSITE" id="PS51222">
    <property type="entry name" value="DCD"/>
    <property type="match status" value="1"/>
</dbReference>
<comment type="caution">
    <text evidence="3">The sequence shown here is derived from an EMBL/GenBank/DDBJ whole genome shotgun (WGS) entry which is preliminary data.</text>
</comment>
<evidence type="ECO:0000313" key="3">
    <source>
        <dbReference type="EMBL" id="KAF8698065.1"/>
    </source>
</evidence>
<evidence type="ECO:0000313" key="4">
    <source>
        <dbReference type="Proteomes" id="UP000636709"/>
    </source>
</evidence>
<dbReference type="InterPro" id="IPR013989">
    <property type="entry name" value="Dev_and_cell_death_domain"/>
</dbReference>
<feature type="region of interest" description="Disordered" evidence="1">
    <location>
        <begin position="187"/>
        <end position="207"/>
    </location>
</feature>
<gene>
    <name evidence="3" type="ORF">HU200_035578</name>
</gene>
<sequence>MVKAQSKECSAFGGAVFLCSHLTRKESFDKKIFGLSPKWADFVEKVAKLLHLFSSRNRLRLCQNPRLNDDLPRELETSQAKVTEVQSSPNSSSCGSFRSPCQTCSSSTLGDKLTDSVPLVNRGLQSDILDVAKSKSSQLTLHTGADIASVTISSNQEALHDQAADDYIPLPQEEDSLEGVDDLFGLLKDDSHSSESEGSSDSEGHTTFHQVCVRKEKEDGCYPPMLHSKLRSDSEGRTSVFSRLVKTHKTHNQEKGSKTEAFPPKSAQSFDPLSQRKKKWKAQRCKSFPCHNYGMLDMPSGDWLNRAPASNHSFVWRRSTKYSWGRQSEIRTGDASNKQPVRYDSCKRSFVPKGCSKLIDSFGNELNMPAVFAGEHDSIEVNVKKEMRTSSMNFKKRANDSYVGGDQDFYSEDVLGTGRKKRQATASFHQEYAGDTALVPKSTKTLDMAISDENFKERSIVLSSKDEHTQLATPDLETKVLLQDEQQQSFQGSFEYVEAIACDSSLILESSRTINTLGEHTFGDKKTSLNDETQSHVTAVHLGTEISLQQKDCQSTRNCHRVVNGDKILLLGKFETMDILPNHDEDCENKSLPSDGSDRLVTSYHLETEMAMLEKQTSNIQSCSEVVHDDVVLAPEISKVVFPKSDAECGNKGTSFDQEDDETMYLVTDSKSHTNTANVYSSDGSHNSTRTDDPECCKPMLLEEEQYRNFQGNSNSLDSFAVLSEGCGSKSGLSVDRTSGHLVADLLGMNSESRTSFINDSSSGSVEAFSASALNGDNADHNVNRSEAYAEPPILQHDPGEATQQL</sequence>
<feature type="domain" description="DCD" evidence="2">
    <location>
        <begin position="10"/>
        <end position="53"/>
    </location>
</feature>
<accession>A0A835BHS5</accession>
<dbReference type="AlphaFoldDB" id="A0A835BHS5"/>
<dbReference type="EMBL" id="JACEFO010001866">
    <property type="protein sequence ID" value="KAF8698065.1"/>
    <property type="molecule type" value="Genomic_DNA"/>
</dbReference>